<dbReference type="GO" id="GO:0005737">
    <property type="term" value="C:cytoplasm"/>
    <property type="evidence" value="ECO:0007669"/>
    <property type="project" value="InterPro"/>
</dbReference>
<protein>
    <recommendedName>
        <fullName evidence="7">NH(3)-dependent NAD(+) synthetase</fullName>
        <ecNumber evidence="7">6.3.1.5</ecNumber>
    </recommendedName>
</protein>
<dbReference type="GO" id="GO:0004359">
    <property type="term" value="F:glutaminase activity"/>
    <property type="evidence" value="ECO:0007669"/>
    <property type="project" value="InterPro"/>
</dbReference>
<evidence type="ECO:0000256" key="1">
    <source>
        <dbReference type="ARBA" id="ARBA00004790"/>
    </source>
</evidence>
<keyword evidence="3 6" id="KW-0547">Nucleotide-binding</keyword>
<dbReference type="Gene3D" id="3.40.50.620">
    <property type="entry name" value="HUPs"/>
    <property type="match status" value="1"/>
</dbReference>
<feature type="domain" description="NAD/GMP synthase" evidence="9">
    <location>
        <begin position="185"/>
        <end position="318"/>
    </location>
</feature>
<dbReference type="Proteomes" id="UP000253370">
    <property type="component" value="Unassembled WGS sequence"/>
</dbReference>
<evidence type="ECO:0000259" key="9">
    <source>
        <dbReference type="Pfam" id="PF02540"/>
    </source>
</evidence>
<evidence type="ECO:0000313" key="10">
    <source>
        <dbReference type="EMBL" id="RBI84314.1"/>
    </source>
</evidence>
<evidence type="ECO:0000256" key="3">
    <source>
        <dbReference type="ARBA" id="ARBA00022741"/>
    </source>
</evidence>
<evidence type="ECO:0000256" key="6">
    <source>
        <dbReference type="RuleBase" id="RU003811"/>
    </source>
</evidence>
<dbReference type="GO" id="GO:0009435">
    <property type="term" value="P:NAD+ biosynthetic process"/>
    <property type="evidence" value="ECO:0007669"/>
    <property type="project" value="UniProtKB-UniPathway"/>
</dbReference>
<evidence type="ECO:0000256" key="8">
    <source>
        <dbReference type="SAM" id="MobiDB-lite"/>
    </source>
</evidence>
<keyword evidence="4 6" id="KW-0067">ATP-binding</keyword>
<dbReference type="PANTHER" id="PTHR23090">
    <property type="entry name" value="NH 3 /GLUTAMINE-DEPENDENT NAD + SYNTHETASE"/>
    <property type="match status" value="1"/>
</dbReference>
<evidence type="ECO:0000256" key="2">
    <source>
        <dbReference type="ARBA" id="ARBA00022598"/>
    </source>
</evidence>
<feature type="region of interest" description="Disordered" evidence="8">
    <location>
        <begin position="311"/>
        <end position="348"/>
    </location>
</feature>
<comment type="pathway">
    <text evidence="1">Cofactor biosynthesis; NAD(+) biosynthesis.</text>
</comment>
<reference evidence="10 11" key="1">
    <citation type="submission" date="2018-07" db="EMBL/GenBank/DDBJ databases">
        <title>Rhodosalinus sp. strain E84T genomic sequence and assembly.</title>
        <authorList>
            <person name="Liu Z.-W."/>
            <person name="Lu D.-C."/>
        </authorList>
    </citation>
    <scope>NUCLEOTIDE SEQUENCE [LARGE SCALE GENOMIC DNA]</scope>
    <source>
        <strain evidence="10 11">E84</strain>
    </source>
</reference>
<feature type="domain" description="NAD/GMP synthase" evidence="9">
    <location>
        <begin position="30"/>
        <end position="112"/>
    </location>
</feature>
<name>A0A365U8Z2_9RHOB</name>
<dbReference type="GO" id="GO:0005524">
    <property type="term" value="F:ATP binding"/>
    <property type="evidence" value="ECO:0007669"/>
    <property type="project" value="UniProtKB-KW"/>
</dbReference>
<dbReference type="RefSeq" id="WP_113289870.1">
    <property type="nucleotide sequence ID" value="NZ_QNTQ01000011.1"/>
</dbReference>
<dbReference type="OrthoDB" id="3266517at2"/>
<dbReference type="SUPFAM" id="SSF52402">
    <property type="entry name" value="Adenine nucleotide alpha hydrolases-like"/>
    <property type="match status" value="1"/>
</dbReference>
<keyword evidence="5 6" id="KW-0520">NAD</keyword>
<dbReference type="PANTHER" id="PTHR23090:SF9">
    <property type="entry name" value="GLUTAMINE-DEPENDENT NAD(+) SYNTHETASE"/>
    <property type="match status" value="1"/>
</dbReference>
<dbReference type="CDD" id="cd00553">
    <property type="entry name" value="NAD_synthase"/>
    <property type="match status" value="1"/>
</dbReference>
<evidence type="ECO:0000256" key="5">
    <source>
        <dbReference type="ARBA" id="ARBA00023027"/>
    </source>
</evidence>
<organism evidence="10 11">
    <name type="scientific">Rhodosalinus halophilus</name>
    <dbReference type="NCBI Taxonomy" id="2259333"/>
    <lineage>
        <taxon>Bacteria</taxon>
        <taxon>Pseudomonadati</taxon>
        <taxon>Pseudomonadota</taxon>
        <taxon>Alphaproteobacteria</taxon>
        <taxon>Rhodobacterales</taxon>
        <taxon>Paracoccaceae</taxon>
        <taxon>Rhodosalinus</taxon>
    </lineage>
</organism>
<dbReference type="Pfam" id="PF02540">
    <property type="entry name" value="NAD_synthase"/>
    <property type="match status" value="2"/>
</dbReference>
<evidence type="ECO:0000313" key="11">
    <source>
        <dbReference type="Proteomes" id="UP000253370"/>
    </source>
</evidence>
<dbReference type="UniPathway" id="UPA00253">
    <property type="reaction ID" value="UER00333"/>
</dbReference>
<accession>A0A365U8Z2</accession>
<comment type="caution">
    <text evidence="10">The sequence shown here is derived from an EMBL/GenBank/DDBJ whole genome shotgun (WGS) entry which is preliminary data.</text>
</comment>
<dbReference type="GO" id="GO:0003952">
    <property type="term" value="F:NAD+ synthase (glutamine-hydrolyzing) activity"/>
    <property type="evidence" value="ECO:0007669"/>
    <property type="project" value="InterPro"/>
</dbReference>
<keyword evidence="2 6" id="KW-0436">Ligase</keyword>
<evidence type="ECO:0000256" key="4">
    <source>
        <dbReference type="ARBA" id="ARBA00022840"/>
    </source>
</evidence>
<comment type="similarity">
    <text evidence="6">Belongs to the NAD synthetase family.</text>
</comment>
<dbReference type="EC" id="6.3.1.5" evidence="7"/>
<sequence length="348" mass="38269">MPPRDADATELARLAHARLRIDTERAIAGIGDWLTAQRARQGSGGILLGLSGGLDSCVLAALAVRALGPDAVFAVYLSDRDSDPRIARHARDVAAGLGISLEIADITRAMQARRVYAPLFLKLLRLSSLVAPASTWFYRTICRENPFKSALRAGGGERLRPWYKRLIFDFSMRHVDESFQHRHIHRRALLEQMARERGLTLVGAANLSECRVGWFVKDGIDDLPLMPMAELYKTQVRDLAEALELPESVRAQRPSPDMARGVTDEFGIGHDYAVIDLVADALDRGDGPEQIAALGVARDEAEDIRDLMTLSEWKRQSPHEPAPVSGRFGSPLRIDDAGEAVAPVRRGG</sequence>
<comment type="catalytic activity">
    <reaction evidence="7">
        <text>deamido-NAD(+) + NH4(+) + ATP = AMP + diphosphate + NAD(+) + H(+)</text>
        <dbReference type="Rhea" id="RHEA:21188"/>
        <dbReference type="ChEBI" id="CHEBI:15378"/>
        <dbReference type="ChEBI" id="CHEBI:28938"/>
        <dbReference type="ChEBI" id="CHEBI:30616"/>
        <dbReference type="ChEBI" id="CHEBI:33019"/>
        <dbReference type="ChEBI" id="CHEBI:57540"/>
        <dbReference type="ChEBI" id="CHEBI:58437"/>
        <dbReference type="ChEBI" id="CHEBI:456215"/>
        <dbReference type="EC" id="6.3.1.5"/>
    </reaction>
</comment>
<dbReference type="InterPro" id="IPR022310">
    <property type="entry name" value="NAD/GMP_synthase"/>
</dbReference>
<keyword evidence="11" id="KW-1185">Reference proteome</keyword>
<dbReference type="GO" id="GO:0008795">
    <property type="term" value="F:NAD+ synthase activity"/>
    <property type="evidence" value="ECO:0007669"/>
    <property type="project" value="UniProtKB-EC"/>
</dbReference>
<dbReference type="AlphaFoldDB" id="A0A365U8Z2"/>
<dbReference type="EMBL" id="QNTQ01000011">
    <property type="protein sequence ID" value="RBI84314.1"/>
    <property type="molecule type" value="Genomic_DNA"/>
</dbReference>
<gene>
    <name evidence="10" type="primary">nadE</name>
    <name evidence="10" type="ORF">DRV85_12795</name>
</gene>
<dbReference type="NCBIfam" id="TIGR00552">
    <property type="entry name" value="nadE"/>
    <property type="match status" value="1"/>
</dbReference>
<dbReference type="InterPro" id="IPR014729">
    <property type="entry name" value="Rossmann-like_a/b/a_fold"/>
</dbReference>
<evidence type="ECO:0000256" key="7">
    <source>
        <dbReference type="RuleBase" id="RU003812"/>
    </source>
</evidence>
<proteinExistence type="inferred from homology"/>
<dbReference type="InterPro" id="IPR003694">
    <property type="entry name" value="NAD_synthase"/>
</dbReference>